<dbReference type="OrthoDB" id="2918999at2"/>
<evidence type="ECO:0000256" key="1">
    <source>
        <dbReference type="SAM" id="Phobius"/>
    </source>
</evidence>
<organism evidence="2 3">
    <name type="scientific">Planococcus maitriensis</name>
    <dbReference type="NCBI Taxonomy" id="221799"/>
    <lineage>
        <taxon>Bacteria</taxon>
        <taxon>Bacillati</taxon>
        <taxon>Bacillota</taxon>
        <taxon>Bacilli</taxon>
        <taxon>Bacillales</taxon>
        <taxon>Caryophanaceae</taxon>
        <taxon>Planococcus</taxon>
    </lineage>
</organism>
<keyword evidence="3" id="KW-1185">Reference proteome</keyword>
<keyword evidence="1" id="KW-0812">Transmembrane</keyword>
<dbReference type="RefSeq" id="WP_112234016.1">
    <property type="nucleotide sequence ID" value="NZ_QLZQ01000013.1"/>
</dbReference>
<dbReference type="EMBL" id="QLZQ01000013">
    <property type="protein sequence ID" value="RAZ65614.1"/>
    <property type="molecule type" value="Genomic_DNA"/>
</dbReference>
<feature type="transmembrane region" description="Helical" evidence="1">
    <location>
        <begin position="7"/>
        <end position="31"/>
    </location>
</feature>
<evidence type="ECO:0000313" key="2">
    <source>
        <dbReference type="EMBL" id="RAZ65614.1"/>
    </source>
</evidence>
<sequence length="77" mass="8736">MKLDTFAYFIVHLLTPGLLLGLGLLWGHWIVEKPLANNVTDNLSIVAIYYVLVSIIWFLKFKDMRAIGTNKVSTKSN</sequence>
<feature type="transmembrane region" description="Helical" evidence="1">
    <location>
        <begin position="43"/>
        <end position="61"/>
    </location>
</feature>
<protein>
    <submittedName>
        <fullName evidence="2">Uncharacterized protein</fullName>
    </submittedName>
</protein>
<keyword evidence="1" id="KW-1133">Transmembrane helix</keyword>
<dbReference type="AlphaFoldDB" id="A0A365JZH9"/>
<comment type="caution">
    <text evidence="2">The sequence shown here is derived from an EMBL/GenBank/DDBJ whole genome shotgun (WGS) entry which is preliminary data.</text>
</comment>
<accession>A0A365JZH9</accession>
<proteinExistence type="predicted"/>
<name>A0A365JZH9_9BACL</name>
<gene>
    <name evidence="2" type="ORF">DP119_15705</name>
</gene>
<reference evidence="2 3" key="1">
    <citation type="submission" date="2018-06" db="EMBL/GenBank/DDBJ databases">
        <title>The draft genome sequences of strains SCU63 and S1.</title>
        <authorList>
            <person name="Gan L."/>
        </authorList>
    </citation>
    <scope>NUCLEOTIDE SEQUENCE [LARGE SCALE GENOMIC DNA]</scope>
    <source>
        <strain evidence="2 3">S1</strain>
    </source>
</reference>
<keyword evidence="1" id="KW-0472">Membrane</keyword>
<dbReference type="Proteomes" id="UP000251869">
    <property type="component" value="Unassembled WGS sequence"/>
</dbReference>
<evidence type="ECO:0000313" key="3">
    <source>
        <dbReference type="Proteomes" id="UP000251869"/>
    </source>
</evidence>